<dbReference type="InterPro" id="IPR058752">
    <property type="entry name" value="RDRP_C_head"/>
</dbReference>
<organism evidence="2 3">
    <name type="scientific">Cylindrotheca closterium</name>
    <dbReference type="NCBI Taxonomy" id="2856"/>
    <lineage>
        <taxon>Eukaryota</taxon>
        <taxon>Sar</taxon>
        <taxon>Stramenopiles</taxon>
        <taxon>Ochrophyta</taxon>
        <taxon>Bacillariophyta</taxon>
        <taxon>Bacillariophyceae</taxon>
        <taxon>Bacillariophycidae</taxon>
        <taxon>Bacillariales</taxon>
        <taxon>Bacillariaceae</taxon>
        <taxon>Cylindrotheca</taxon>
    </lineage>
</organism>
<evidence type="ECO:0000259" key="1">
    <source>
        <dbReference type="Pfam" id="PF26253"/>
    </source>
</evidence>
<sequence length="253" mass="28404">MDSSTSSTTSPSPSPSALVQTLNQKGVYCITTGRCNRAISFFVRAMEVSKQDQHRTACNCEHCSLEACIEYSHSLVQEHSESAMEEDDSCDFVRQFCNREDSSSHNHDDDGYLYRIPIVTKPDSMGHSMGNIMPKILTFNLALAHHLKALDEKQNNFKIAVRLYQLVYQTELKEKSKASFFFALVAANNLADVHRRLSNPQKQQQCLQFVLSAIMLMGYDISSRNREYCKVELDGFVRNATSLILTPGCAAVA</sequence>
<keyword evidence="3" id="KW-1185">Reference proteome</keyword>
<proteinExistence type="predicted"/>
<accession>A0AAD2FQU9</accession>
<dbReference type="AlphaFoldDB" id="A0AAD2FQU9"/>
<dbReference type="Pfam" id="PF26253">
    <property type="entry name" value="RdRP_head"/>
    <property type="match status" value="1"/>
</dbReference>
<evidence type="ECO:0000313" key="2">
    <source>
        <dbReference type="EMBL" id="CAJ1950019.1"/>
    </source>
</evidence>
<gene>
    <name evidence="2" type="ORF">CYCCA115_LOCUS12381</name>
</gene>
<evidence type="ECO:0000313" key="3">
    <source>
        <dbReference type="Proteomes" id="UP001295423"/>
    </source>
</evidence>
<comment type="caution">
    <text evidence="2">The sequence shown here is derived from an EMBL/GenBank/DDBJ whole genome shotgun (WGS) entry which is preliminary data.</text>
</comment>
<dbReference type="Proteomes" id="UP001295423">
    <property type="component" value="Unassembled WGS sequence"/>
</dbReference>
<dbReference type="EMBL" id="CAKOGP040001759">
    <property type="protein sequence ID" value="CAJ1950019.1"/>
    <property type="molecule type" value="Genomic_DNA"/>
</dbReference>
<protein>
    <recommendedName>
        <fullName evidence="1">RDRP C-terminal head domain-containing protein</fullName>
    </recommendedName>
</protein>
<name>A0AAD2FQU9_9STRA</name>
<reference evidence="2" key="1">
    <citation type="submission" date="2023-08" db="EMBL/GenBank/DDBJ databases">
        <authorList>
            <person name="Audoor S."/>
            <person name="Bilcke G."/>
        </authorList>
    </citation>
    <scope>NUCLEOTIDE SEQUENCE</scope>
</reference>
<feature type="domain" description="RDRP C-terminal head" evidence="1">
    <location>
        <begin position="150"/>
        <end position="204"/>
    </location>
</feature>